<dbReference type="Gene3D" id="1.20.1640.10">
    <property type="entry name" value="Multidrug efflux transporter AcrB transmembrane domain"/>
    <property type="match status" value="2"/>
</dbReference>
<dbReference type="SUPFAM" id="SSF82693">
    <property type="entry name" value="Multidrug efflux transporter AcrB pore domain, PN1, PN2, PC1 and PC2 subdomains"/>
    <property type="match status" value="3"/>
</dbReference>
<reference evidence="3" key="1">
    <citation type="journal article" date="2019" name="PLoS Negl. Trop. Dis.">
        <title>Revisiting the worldwide diversity of Leptospira species in the environment.</title>
        <authorList>
            <person name="Vincent A.T."/>
            <person name="Schiettekatte O."/>
            <person name="Bourhy P."/>
            <person name="Veyrier F.J."/>
            <person name="Picardeau M."/>
        </authorList>
    </citation>
    <scope>NUCLEOTIDE SEQUENCE [LARGE SCALE GENOMIC DNA]</scope>
    <source>
        <strain evidence="3">201800278</strain>
    </source>
</reference>
<comment type="caution">
    <text evidence="2">The sequence shown here is derived from an EMBL/GenBank/DDBJ whole genome shotgun (WGS) entry which is preliminary data.</text>
</comment>
<dbReference type="SUPFAM" id="SSF82866">
    <property type="entry name" value="Multidrug efflux transporter AcrB transmembrane domain"/>
    <property type="match status" value="2"/>
</dbReference>
<keyword evidence="1" id="KW-0472">Membrane</keyword>
<feature type="transmembrane region" description="Helical" evidence="1">
    <location>
        <begin position="461"/>
        <end position="488"/>
    </location>
</feature>
<feature type="transmembrane region" description="Helical" evidence="1">
    <location>
        <begin position="905"/>
        <end position="926"/>
    </location>
</feature>
<feature type="transmembrane region" description="Helical" evidence="1">
    <location>
        <begin position="879"/>
        <end position="899"/>
    </location>
</feature>
<feature type="transmembrane region" description="Helical" evidence="1">
    <location>
        <begin position="853"/>
        <end position="872"/>
    </location>
</feature>
<proteinExistence type="predicted"/>
<dbReference type="EMBL" id="RQFO01000017">
    <property type="protein sequence ID" value="TGL00331.1"/>
    <property type="molecule type" value="Genomic_DNA"/>
</dbReference>
<dbReference type="Gene3D" id="3.30.70.1440">
    <property type="entry name" value="Multidrug efflux transporter AcrB pore domain"/>
    <property type="match status" value="1"/>
</dbReference>
<dbReference type="SUPFAM" id="SSF82714">
    <property type="entry name" value="Multidrug efflux transporter AcrB TolC docking domain, DN and DC subdomains"/>
    <property type="match status" value="2"/>
</dbReference>
<protein>
    <submittedName>
        <fullName evidence="2">Efflux RND transporter permease subunit</fullName>
    </submittedName>
</protein>
<dbReference type="Pfam" id="PF00873">
    <property type="entry name" value="ACR_tran"/>
    <property type="match status" value="1"/>
</dbReference>
<gene>
    <name evidence="2" type="ORF">EHQ31_16135</name>
</gene>
<keyword evidence="1" id="KW-0812">Transmembrane</keyword>
<dbReference type="Gene3D" id="3.30.70.1320">
    <property type="entry name" value="Multidrug efflux transporter AcrB pore domain like"/>
    <property type="match status" value="1"/>
</dbReference>
<dbReference type="PANTHER" id="PTHR32063:SF0">
    <property type="entry name" value="SWARMING MOTILITY PROTEIN SWRC"/>
    <property type="match status" value="1"/>
</dbReference>
<feature type="transmembrane region" description="Helical" evidence="1">
    <location>
        <begin position="429"/>
        <end position="455"/>
    </location>
</feature>
<dbReference type="Gene3D" id="3.30.2090.10">
    <property type="entry name" value="Multidrug efflux transporter AcrB TolC docking domain, DN and DC subdomains"/>
    <property type="match status" value="2"/>
</dbReference>
<keyword evidence="3" id="KW-1185">Reference proteome</keyword>
<dbReference type="RefSeq" id="WP_135571956.1">
    <property type="nucleotide sequence ID" value="NZ_RQFN01000024.1"/>
</dbReference>
<accession>A0ABY2LQG8</accession>
<evidence type="ECO:0000313" key="3">
    <source>
        <dbReference type="Proteomes" id="UP000297465"/>
    </source>
</evidence>
<feature type="transmembrane region" description="Helical" evidence="1">
    <location>
        <begin position="12"/>
        <end position="34"/>
    </location>
</feature>
<dbReference type="PANTHER" id="PTHR32063">
    <property type="match status" value="1"/>
</dbReference>
<feature type="transmembrane region" description="Helical" evidence="1">
    <location>
        <begin position="984"/>
        <end position="1008"/>
    </location>
</feature>
<dbReference type="PRINTS" id="PR00702">
    <property type="entry name" value="ACRIFLAVINRP"/>
</dbReference>
<evidence type="ECO:0000313" key="2">
    <source>
        <dbReference type="EMBL" id="TGL00331.1"/>
    </source>
</evidence>
<dbReference type="Gene3D" id="3.30.70.1430">
    <property type="entry name" value="Multidrug efflux transporter AcrB pore domain"/>
    <property type="match status" value="2"/>
</dbReference>
<organism evidence="2 3">
    <name type="scientific">Leptospira montravelensis</name>
    <dbReference type="NCBI Taxonomy" id="2484961"/>
    <lineage>
        <taxon>Bacteria</taxon>
        <taxon>Pseudomonadati</taxon>
        <taxon>Spirochaetota</taxon>
        <taxon>Spirochaetia</taxon>
        <taxon>Leptospirales</taxon>
        <taxon>Leptospiraceae</taxon>
        <taxon>Leptospira</taxon>
    </lineage>
</organism>
<evidence type="ECO:0000256" key="1">
    <source>
        <dbReference type="SAM" id="Phobius"/>
    </source>
</evidence>
<dbReference type="InterPro" id="IPR027463">
    <property type="entry name" value="AcrB_DN_DC_subdom"/>
</dbReference>
<sequence length="1021" mass="112489">MNLAKLSIERPVFIACTVILIAVVGIVSFGKLGVENFPDVSFPTIAVNVTYPGAAPNEIETLVSKPIEDELSTISGMKKIRSTCNEGSAVIVAEFSSDTDIGYAEQQIRDKVAFARKKLPSEVEEPVIRRFDPSDLPIISISMQSDMAENEFYDFASETIKQRLISVNNVGSVDIIGGRKKEIWVELDRNKLISKNIAASTVSQKITTGGSNIPAGKIRGERSDLNFRTINEYRNFEEIKNVPISFLNNEIPIPVGDVARVTTGSEDITSLAYWNGKPALFLLVYKQSGSNTVEVADAVKNRIESLKNEYPKVHFDYYNDSSKVVKDNVWDVEESIFIGIILTIVVVLFFLGSVRSTIITGLALPTSLLGSFILMYLAGFTINTMTLLAMSLAVGLLIDDAIVVRENIHRHREMGKDSKQAALDGTKEVTLAVLATTFAILAVFGPIGFIGGVMGQVLKPFGFTVCFALLISLYDALTIAPMMSAYFGGDHSEKQPGRIKKILSFPIVMFDRFQEKLTNLYVSTLKFTTKVPIIIVSLALFFFVSSIFISKMLKSEFIPTQDLGQFTITFELPPGASLEATKKINTEVNELLHSQKEIKLTAGFIKQNKIDIYVELVSSKERKINTPQFKDYIRKKLINYTFAKPIVKNFDPVGGGQRLFSFVITGNNAESVETYSKQVFDEIKKMKDLTDPDISLRDGAPEFKIIPKGDQIVKLGVNPQTMGKELRTIVEGDKVAVFRENNFEYDIRVRMLDEQRDLAKNYNQVKVPNINGFLVPLSYVSSGIASTGPATILRQNRTRAVEISADTDPNGRGSGFAMEELQRIVKEVLPLPEGVKLTFSGQTEDLESTGKNMGIALGLGVVFIYLVLASLYESFIIPISILVVIPLAMTGAFLGLYITGKAMDIYANIGMILLFGLATKNSILLIDFAKDLQKTGVDTVTALIEAGRARLRPILMTSIALIAGMLPVAIGLNEASKQRTTMGVTVIGGLISSTILTLYVIPAVYQYICKWIEPKKKIVTK</sequence>
<feature type="transmembrane region" description="Helical" evidence="1">
    <location>
        <begin position="336"/>
        <end position="354"/>
    </location>
</feature>
<feature type="transmembrane region" description="Helical" evidence="1">
    <location>
        <begin position="531"/>
        <end position="549"/>
    </location>
</feature>
<dbReference type="Proteomes" id="UP000297465">
    <property type="component" value="Unassembled WGS sequence"/>
</dbReference>
<feature type="transmembrane region" description="Helical" evidence="1">
    <location>
        <begin position="361"/>
        <end position="382"/>
    </location>
</feature>
<feature type="transmembrane region" description="Helical" evidence="1">
    <location>
        <begin position="954"/>
        <end position="972"/>
    </location>
</feature>
<dbReference type="InterPro" id="IPR001036">
    <property type="entry name" value="Acrflvin-R"/>
</dbReference>
<name>A0ABY2LQG8_9LEPT</name>
<keyword evidence="1" id="KW-1133">Transmembrane helix</keyword>